<evidence type="ECO:0000313" key="5">
    <source>
        <dbReference type="Proteomes" id="UP000263014"/>
    </source>
</evidence>
<feature type="domain" description="Sulfatase N-terminal" evidence="3">
    <location>
        <begin position="4"/>
        <end position="330"/>
    </location>
</feature>
<dbReference type="CDD" id="cd16148">
    <property type="entry name" value="sulfatase_like"/>
    <property type="match status" value="1"/>
</dbReference>
<dbReference type="PANTHER" id="PTHR45953">
    <property type="entry name" value="IDURONATE 2-SULFATASE"/>
    <property type="match status" value="1"/>
</dbReference>
<proteinExistence type="predicted"/>
<dbReference type="InterPro" id="IPR017850">
    <property type="entry name" value="Alkaline_phosphatase_core_sf"/>
</dbReference>
<evidence type="ECO:0000256" key="2">
    <source>
        <dbReference type="ARBA" id="ARBA00022801"/>
    </source>
</evidence>
<evidence type="ECO:0000259" key="3">
    <source>
        <dbReference type="Pfam" id="PF00884"/>
    </source>
</evidence>
<keyword evidence="1" id="KW-0479">Metal-binding</keyword>
<keyword evidence="2" id="KW-0378">Hydrolase</keyword>
<dbReference type="Pfam" id="PF00884">
    <property type="entry name" value="Sulfatase"/>
    <property type="match status" value="1"/>
</dbReference>
<dbReference type="GO" id="GO:0005737">
    <property type="term" value="C:cytoplasm"/>
    <property type="evidence" value="ECO:0007669"/>
    <property type="project" value="TreeGrafter"/>
</dbReference>
<dbReference type="GO" id="GO:0046872">
    <property type="term" value="F:metal ion binding"/>
    <property type="evidence" value="ECO:0007669"/>
    <property type="project" value="UniProtKB-KW"/>
</dbReference>
<gene>
    <name evidence="4" type="ORF">DXD79_17290</name>
</gene>
<dbReference type="PANTHER" id="PTHR45953:SF1">
    <property type="entry name" value="IDURONATE 2-SULFATASE"/>
    <property type="match status" value="1"/>
</dbReference>
<dbReference type="GO" id="GO:0008484">
    <property type="term" value="F:sulfuric ester hydrolase activity"/>
    <property type="evidence" value="ECO:0007669"/>
    <property type="project" value="TreeGrafter"/>
</dbReference>
<dbReference type="RefSeq" id="WP_117632007.1">
    <property type="nucleotide sequence ID" value="NZ_QSON01000008.1"/>
</dbReference>
<dbReference type="SUPFAM" id="SSF53649">
    <property type="entry name" value="Alkaline phosphatase-like"/>
    <property type="match status" value="1"/>
</dbReference>
<name>A0A374P441_9FIRM</name>
<dbReference type="Gene3D" id="3.40.720.10">
    <property type="entry name" value="Alkaline Phosphatase, subunit A"/>
    <property type="match status" value="1"/>
</dbReference>
<dbReference type="EMBL" id="QSON01000008">
    <property type="protein sequence ID" value="RGJ01950.1"/>
    <property type="molecule type" value="Genomic_DNA"/>
</dbReference>
<reference evidence="4 5" key="1">
    <citation type="submission" date="2018-08" db="EMBL/GenBank/DDBJ databases">
        <title>A genome reference for cultivated species of the human gut microbiota.</title>
        <authorList>
            <person name="Zou Y."/>
            <person name="Xue W."/>
            <person name="Luo G."/>
        </authorList>
    </citation>
    <scope>NUCLEOTIDE SEQUENCE [LARGE SCALE GENOMIC DNA]</scope>
    <source>
        <strain evidence="4 5">TM09-12</strain>
    </source>
</reference>
<evidence type="ECO:0000256" key="1">
    <source>
        <dbReference type="ARBA" id="ARBA00022723"/>
    </source>
</evidence>
<protein>
    <recommendedName>
        <fullName evidence="3">Sulfatase N-terminal domain-containing protein</fullName>
    </recommendedName>
</protein>
<dbReference type="InterPro" id="IPR000917">
    <property type="entry name" value="Sulfatase_N"/>
</dbReference>
<accession>A0A374P441</accession>
<sequence>MKTIFLLMDSLNRHYLNSYGFDKVKTPNIDRLASRGIVFDSHYAGSLPCMPARRELMTGRLNFLETPWGPVEPWDTCMPVELREQKGTYCHMVTDHYHYFHSGGEAYHTLFDSWELERGQEGDRWHPLVKEPEVPEFKGKNRRAYWVNREFYDREDETQYPTPRCFMRGMEFLENNCREDNWHLHLEVFDPHEPFVCPKKYTDLYGDQWEGEYHFDWPPYQETEEGPEAIEHIRRSYAGVLTMADVWLGKFLDKMDELDLWKDTAVIFTTDHGHLLGEHGYWGKNYMFDYQELAHIPLIICTPETAYCHRRVPALTATMDLMPTIMELHGAQIPPDVHGSSLLPLLDGSEERLRDSVLYGYFGKDINLFDGRYSYCRQPAEGSKLYHHTLMPRSFNDFLSPEQLTKAELGFYIENQKAIPQLRIEAESYRHKNAGESNLIYDIQMDPGQEHPIVDSELENKLAEKMVRLLIKYDAPECQYQRTGLEHLRSLGFSVP</sequence>
<organism evidence="4 5">
    <name type="scientific">Hungatella hathewayi</name>
    <dbReference type="NCBI Taxonomy" id="154046"/>
    <lineage>
        <taxon>Bacteria</taxon>
        <taxon>Bacillati</taxon>
        <taxon>Bacillota</taxon>
        <taxon>Clostridia</taxon>
        <taxon>Lachnospirales</taxon>
        <taxon>Lachnospiraceae</taxon>
        <taxon>Hungatella</taxon>
    </lineage>
</organism>
<dbReference type="Proteomes" id="UP000263014">
    <property type="component" value="Unassembled WGS sequence"/>
</dbReference>
<comment type="caution">
    <text evidence="4">The sequence shown here is derived from an EMBL/GenBank/DDBJ whole genome shotgun (WGS) entry which is preliminary data.</text>
</comment>
<dbReference type="AlphaFoldDB" id="A0A374P441"/>
<evidence type="ECO:0000313" key="4">
    <source>
        <dbReference type="EMBL" id="RGJ01950.1"/>
    </source>
</evidence>